<comment type="catalytic activity">
    <reaction evidence="1">
        <text>(4aS,6R)-4a-hydroxy-L-erythro-5,6,7,8-tetrahydrobiopterin = (6R)-L-erythro-6,7-dihydrobiopterin + H2O</text>
        <dbReference type="Rhea" id="RHEA:11920"/>
        <dbReference type="ChEBI" id="CHEBI:15377"/>
        <dbReference type="ChEBI" id="CHEBI:15642"/>
        <dbReference type="ChEBI" id="CHEBI:43120"/>
        <dbReference type="EC" id="4.2.1.96"/>
    </reaction>
</comment>
<gene>
    <name evidence="6" type="ORF">DFQ14_102540</name>
</gene>
<organism evidence="6 7">
    <name type="scientific">Halopolyspora algeriensis</name>
    <dbReference type="NCBI Taxonomy" id="1500506"/>
    <lineage>
        <taxon>Bacteria</taxon>
        <taxon>Bacillati</taxon>
        <taxon>Actinomycetota</taxon>
        <taxon>Actinomycetes</taxon>
        <taxon>Actinomycetes incertae sedis</taxon>
        <taxon>Halopolyspora</taxon>
    </lineage>
</organism>
<evidence type="ECO:0000256" key="2">
    <source>
        <dbReference type="ARBA" id="ARBA00006472"/>
    </source>
</evidence>
<dbReference type="Pfam" id="PF01329">
    <property type="entry name" value="Pterin_4a"/>
    <property type="match status" value="1"/>
</dbReference>
<dbReference type="RefSeq" id="WP_114452022.1">
    <property type="nucleotide sequence ID" value="NZ_QPJC01000002.1"/>
</dbReference>
<dbReference type="EC" id="4.2.1.96" evidence="3"/>
<keyword evidence="7" id="KW-1185">Reference proteome</keyword>
<dbReference type="Proteomes" id="UP000253495">
    <property type="component" value="Unassembled WGS sequence"/>
</dbReference>
<keyword evidence="5" id="KW-0456">Lyase</keyword>
<dbReference type="Pfam" id="PF10025">
    <property type="entry name" value="DUF2267"/>
    <property type="match status" value="1"/>
</dbReference>
<accession>A0A368VY44</accession>
<proteinExistence type="inferred from homology"/>
<comment type="similarity">
    <text evidence="2">Belongs to the pterin-4-alpha-carbinolamine dehydratase family.</text>
</comment>
<dbReference type="Gene3D" id="1.10.490.110">
    <property type="entry name" value="Uncharacterized conserved protein DUF2267"/>
    <property type="match status" value="1"/>
</dbReference>
<dbReference type="InterPro" id="IPR018727">
    <property type="entry name" value="DUF2267"/>
</dbReference>
<dbReference type="Gene3D" id="3.30.1360.20">
    <property type="entry name" value="Transcriptional coactivator/pterin dehydratase"/>
    <property type="match status" value="1"/>
</dbReference>
<dbReference type="OrthoDB" id="3618409at2"/>
<name>A0A368VY44_9ACTN</name>
<evidence type="ECO:0000256" key="5">
    <source>
        <dbReference type="ARBA" id="ARBA00023239"/>
    </source>
</evidence>
<evidence type="ECO:0000313" key="6">
    <source>
        <dbReference type="EMBL" id="RCW46237.1"/>
    </source>
</evidence>
<dbReference type="InterPro" id="IPR038282">
    <property type="entry name" value="DUF2267_sf"/>
</dbReference>
<reference evidence="6 7" key="1">
    <citation type="submission" date="2018-07" db="EMBL/GenBank/DDBJ databases">
        <title>Genomic Encyclopedia of Type Strains, Phase III (KMG-III): the genomes of soil and plant-associated and newly described type strains.</title>
        <authorList>
            <person name="Whitman W."/>
        </authorList>
    </citation>
    <scope>NUCLEOTIDE SEQUENCE [LARGE SCALE GENOMIC DNA]</scope>
    <source>
        <strain evidence="6 7">CECT 8575</strain>
    </source>
</reference>
<evidence type="ECO:0000256" key="3">
    <source>
        <dbReference type="ARBA" id="ARBA00013252"/>
    </source>
</evidence>
<evidence type="ECO:0000256" key="4">
    <source>
        <dbReference type="ARBA" id="ARBA00021735"/>
    </source>
</evidence>
<dbReference type="EMBL" id="QPJC01000002">
    <property type="protein sequence ID" value="RCW46237.1"/>
    <property type="molecule type" value="Genomic_DNA"/>
</dbReference>
<dbReference type="SUPFAM" id="SSF55248">
    <property type="entry name" value="PCD-like"/>
    <property type="match status" value="1"/>
</dbReference>
<comment type="caution">
    <text evidence="6">The sequence shown here is derived from an EMBL/GenBank/DDBJ whole genome shotgun (WGS) entry which is preliminary data.</text>
</comment>
<evidence type="ECO:0000313" key="7">
    <source>
        <dbReference type="Proteomes" id="UP000253495"/>
    </source>
</evidence>
<dbReference type="GO" id="GO:0008124">
    <property type="term" value="F:4-alpha-hydroxytetrahydrobiopterin dehydratase activity"/>
    <property type="evidence" value="ECO:0007669"/>
    <property type="project" value="UniProtKB-EC"/>
</dbReference>
<protein>
    <recommendedName>
        <fullName evidence="4">Putative pterin-4-alpha-carbinolamine dehydratase</fullName>
        <ecNumber evidence="3">4.2.1.96</ecNumber>
    </recommendedName>
</protein>
<sequence>MVAQYQQFLDGVRTHAGLSETEQARQATVHVIEAMARHLDGVDRQQLATGIPQGLRSSVRWDIENASAHSLEEFLQEVAQRTDSTPERSRYLVQGVLSALTEQDRALADTLQHRLPDGFSALFTAPGGGPPPDWGAASADDRPRPLDADELQRALNQLVGWSGDTERISREVTLPPERWTPIYRQVEAAQQELSHHAAVEERSDGVVVFSLHTRSLGAVTELDLQLARRIDAAISEVGSGGANRAP</sequence>
<dbReference type="AlphaFoldDB" id="A0A368VY44"/>
<dbReference type="InterPro" id="IPR001533">
    <property type="entry name" value="Pterin_deHydtase"/>
</dbReference>
<dbReference type="InterPro" id="IPR036428">
    <property type="entry name" value="PCD_sf"/>
</dbReference>
<dbReference type="GO" id="GO:0006729">
    <property type="term" value="P:tetrahydrobiopterin biosynthetic process"/>
    <property type="evidence" value="ECO:0007669"/>
    <property type="project" value="InterPro"/>
</dbReference>
<evidence type="ECO:0000256" key="1">
    <source>
        <dbReference type="ARBA" id="ARBA00001554"/>
    </source>
</evidence>